<dbReference type="Proteomes" id="UP000810252">
    <property type="component" value="Unassembled WGS sequence"/>
</dbReference>
<name>A0A9D9HBQ9_9BACT</name>
<sequence>MKRTISVILFVVSLAAVAFIVRSCGIYSFSGTSIQPDVYTVNIHYFEYKALRVNPTLSNDLTEALKDQFRRLTRLEQVDENGDLDIVGEIIGYDVKAMGITANETASQNRLTVNVKIYFTNNKYPEDNLEQSFSAYADFDATSSLDAVESSLCEEIIDKLVEDIFNATVAQW</sequence>
<dbReference type="Pfam" id="PF04390">
    <property type="entry name" value="LptE"/>
    <property type="match status" value="1"/>
</dbReference>
<dbReference type="InterPro" id="IPR007485">
    <property type="entry name" value="LPS_assembly_LptE"/>
</dbReference>
<gene>
    <name evidence="1" type="ORF">IAC29_03335</name>
</gene>
<evidence type="ECO:0000313" key="1">
    <source>
        <dbReference type="EMBL" id="MBO8448290.1"/>
    </source>
</evidence>
<comment type="caution">
    <text evidence="1">The sequence shown here is derived from an EMBL/GenBank/DDBJ whole genome shotgun (WGS) entry which is preliminary data.</text>
</comment>
<dbReference type="EMBL" id="JADIMQ010000049">
    <property type="protein sequence ID" value="MBO8448290.1"/>
    <property type="molecule type" value="Genomic_DNA"/>
</dbReference>
<accession>A0A9D9HBQ9</accession>
<reference evidence="1" key="2">
    <citation type="journal article" date="2021" name="PeerJ">
        <title>Extensive microbial diversity within the chicken gut microbiome revealed by metagenomics and culture.</title>
        <authorList>
            <person name="Gilroy R."/>
            <person name="Ravi A."/>
            <person name="Getino M."/>
            <person name="Pursley I."/>
            <person name="Horton D.L."/>
            <person name="Alikhan N.F."/>
            <person name="Baker D."/>
            <person name="Gharbi K."/>
            <person name="Hall N."/>
            <person name="Watson M."/>
            <person name="Adriaenssens E.M."/>
            <person name="Foster-Nyarko E."/>
            <person name="Jarju S."/>
            <person name="Secka A."/>
            <person name="Antonio M."/>
            <person name="Oren A."/>
            <person name="Chaudhuri R.R."/>
            <person name="La Ragione R."/>
            <person name="Hildebrand F."/>
            <person name="Pallen M.J."/>
        </authorList>
    </citation>
    <scope>NUCLEOTIDE SEQUENCE</scope>
    <source>
        <strain evidence="1">20514</strain>
    </source>
</reference>
<proteinExistence type="predicted"/>
<protein>
    <submittedName>
        <fullName evidence="1">LptE family protein</fullName>
    </submittedName>
</protein>
<dbReference type="AlphaFoldDB" id="A0A9D9HBQ9"/>
<organism evidence="1 2">
    <name type="scientific">Candidatus Cryptobacteroides merdigallinarum</name>
    <dbReference type="NCBI Taxonomy" id="2840770"/>
    <lineage>
        <taxon>Bacteria</taxon>
        <taxon>Pseudomonadati</taxon>
        <taxon>Bacteroidota</taxon>
        <taxon>Bacteroidia</taxon>
        <taxon>Bacteroidales</taxon>
        <taxon>Candidatus Cryptobacteroides</taxon>
    </lineage>
</organism>
<evidence type="ECO:0000313" key="2">
    <source>
        <dbReference type="Proteomes" id="UP000810252"/>
    </source>
</evidence>
<dbReference type="GO" id="GO:0043165">
    <property type="term" value="P:Gram-negative-bacterium-type cell outer membrane assembly"/>
    <property type="evidence" value="ECO:0007669"/>
    <property type="project" value="InterPro"/>
</dbReference>
<reference evidence="1" key="1">
    <citation type="submission" date="2020-10" db="EMBL/GenBank/DDBJ databases">
        <authorList>
            <person name="Gilroy R."/>
        </authorList>
    </citation>
    <scope>NUCLEOTIDE SEQUENCE</scope>
    <source>
        <strain evidence="1">20514</strain>
    </source>
</reference>
<dbReference type="GO" id="GO:0019867">
    <property type="term" value="C:outer membrane"/>
    <property type="evidence" value="ECO:0007669"/>
    <property type="project" value="InterPro"/>
</dbReference>